<accession>A0A1H9GPV0</accession>
<dbReference type="Proteomes" id="UP000198749">
    <property type="component" value="Unassembled WGS sequence"/>
</dbReference>
<dbReference type="OrthoDB" id="6380955at2"/>
<feature type="signal peptide" evidence="1">
    <location>
        <begin position="1"/>
        <end position="25"/>
    </location>
</feature>
<dbReference type="EMBL" id="FOGB01000004">
    <property type="protein sequence ID" value="SEQ52116.1"/>
    <property type="molecule type" value="Genomic_DNA"/>
</dbReference>
<dbReference type="RefSeq" id="WP_091356863.1">
    <property type="nucleotide sequence ID" value="NZ_AP025284.1"/>
</dbReference>
<evidence type="ECO:0000313" key="2">
    <source>
        <dbReference type="EMBL" id="SEQ52116.1"/>
    </source>
</evidence>
<reference evidence="3" key="1">
    <citation type="submission" date="2016-10" db="EMBL/GenBank/DDBJ databases">
        <authorList>
            <person name="Varghese N."/>
            <person name="Submissions S."/>
        </authorList>
    </citation>
    <scope>NUCLEOTIDE SEQUENCE [LARGE SCALE GENOMIC DNA]</scope>
    <source>
        <strain evidence="3">DSM 18887</strain>
    </source>
</reference>
<name>A0A1H9GPV0_9GAMM</name>
<evidence type="ECO:0000256" key="1">
    <source>
        <dbReference type="SAM" id="SignalP"/>
    </source>
</evidence>
<keyword evidence="1" id="KW-0732">Signal</keyword>
<sequence length="255" mass="29157">MLRSTIITSGLLLFVSPLIPAQLTAEELLVGKTCPVTFQNQAVGILVFSRAWYHSSRNNAAYIPGDNATGVGLEIHFFSNDAGDTEQLNLPNCDRYRILQVRHSNTRMVSGEHSSQIDVPEQFLAPFYDNDPLEYGRGVHQVPADDHDKPWRGRPVRASTVAIYDTPYMSDFWGKEGENIDVRFETCVVCQRDQHYDALLSCGQWGYQRSYMGGMTGWAEPEFQPVQCLPQPSERFKTTLNNSNRIEYNYWLHWR</sequence>
<dbReference type="AlphaFoldDB" id="A0A1H9GPV0"/>
<gene>
    <name evidence="2" type="ORF">SAMN03080615_01817</name>
</gene>
<protein>
    <submittedName>
        <fullName evidence="2">Uncharacterized protein</fullName>
    </submittedName>
</protein>
<keyword evidence="3" id="KW-1185">Reference proteome</keyword>
<dbReference type="STRING" id="355243.SAMN03080615_01817"/>
<proteinExistence type="predicted"/>
<feature type="chain" id="PRO_5011726584" evidence="1">
    <location>
        <begin position="26"/>
        <end position="255"/>
    </location>
</feature>
<organism evidence="2 3">
    <name type="scientific">Amphritea atlantica</name>
    <dbReference type="NCBI Taxonomy" id="355243"/>
    <lineage>
        <taxon>Bacteria</taxon>
        <taxon>Pseudomonadati</taxon>
        <taxon>Pseudomonadota</taxon>
        <taxon>Gammaproteobacteria</taxon>
        <taxon>Oceanospirillales</taxon>
        <taxon>Oceanospirillaceae</taxon>
        <taxon>Amphritea</taxon>
    </lineage>
</organism>
<evidence type="ECO:0000313" key="3">
    <source>
        <dbReference type="Proteomes" id="UP000198749"/>
    </source>
</evidence>